<proteinExistence type="predicted"/>
<protein>
    <submittedName>
        <fullName evidence="1">Uncharacterized protein</fullName>
    </submittedName>
</protein>
<dbReference type="AlphaFoldDB" id="A0A0G4G3F2"/>
<name>A0A0G4G3F2_9ALVE</name>
<accession>A0A0G4G3F2</accession>
<reference evidence="1" key="1">
    <citation type="submission" date="2014-11" db="EMBL/GenBank/DDBJ databases">
        <authorList>
            <person name="Otto D Thomas"/>
            <person name="Naeem Raeece"/>
        </authorList>
    </citation>
    <scope>NUCLEOTIDE SEQUENCE</scope>
</reference>
<organism evidence="1">
    <name type="scientific">Chromera velia CCMP2878</name>
    <dbReference type="NCBI Taxonomy" id="1169474"/>
    <lineage>
        <taxon>Eukaryota</taxon>
        <taxon>Sar</taxon>
        <taxon>Alveolata</taxon>
        <taxon>Colpodellida</taxon>
        <taxon>Chromeraceae</taxon>
        <taxon>Chromera</taxon>
    </lineage>
</organism>
<gene>
    <name evidence="1" type="ORF">Cvel_20042</name>
</gene>
<evidence type="ECO:0000313" key="1">
    <source>
        <dbReference type="EMBL" id="CEM22677.1"/>
    </source>
</evidence>
<sequence>MLDANVRSLILSLPPSPQRFTLSQHGLSVSPGPEVWKALGGMTGVSEGGGKMRLRDLKIKGTLDMGGAKEGILDGAGAEALFRSLWGGVETLSIPYMGGTTVLQPLCSWMRRRRERERVDSEIHR</sequence>
<dbReference type="VEuPathDB" id="CryptoDB:Cvel_20042"/>
<dbReference type="EMBL" id="CDMZ01000851">
    <property type="protein sequence ID" value="CEM22677.1"/>
    <property type="molecule type" value="Genomic_DNA"/>
</dbReference>